<sequence>MTTCFCGCAEQLHWLLRFVILNVV</sequence>
<proteinExistence type="predicted"/>
<evidence type="ECO:0000313" key="1">
    <source>
        <dbReference type="EMBL" id="JAD53945.1"/>
    </source>
</evidence>
<accession>A0A0A9AYD5</accession>
<name>A0A0A9AYD5_ARUDO</name>
<dbReference type="EMBL" id="GBRH01243950">
    <property type="protein sequence ID" value="JAD53945.1"/>
    <property type="molecule type" value="Transcribed_RNA"/>
</dbReference>
<reference evidence="1" key="2">
    <citation type="journal article" date="2015" name="Data Brief">
        <title>Shoot transcriptome of the giant reed, Arundo donax.</title>
        <authorList>
            <person name="Barrero R.A."/>
            <person name="Guerrero F.D."/>
            <person name="Moolhuijzen P."/>
            <person name="Goolsby J.A."/>
            <person name="Tidwell J."/>
            <person name="Bellgard S.E."/>
            <person name="Bellgard M.I."/>
        </authorList>
    </citation>
    <scope>NUCLEOTIDE SEQUENCE</scope>
    <source>
        <tissue evidence="1">Shoot tissue taken approximately 20 cm above the soil surface</tissue>
    </source>
</reference>
<dbReference type="AlphaFoldDB" id="A0A0A9AYD5"/>
<organism evidence="1">
    <name type="scientific">Arundo donax</name>
    <name type="common">Giant reed</name>
    <name type="synonym">Donax arundinaceus</name>
    <dbReference type="NCBI Taxonomy" id="35708"/>
    <lineage>
        <taxon>Eukaryota</taxon>
        <taxon>Viridiplantae</taxon>
        <taxon>Streptophyta</taxon>
        <taxon>Embryophyta</taxon>
        <taxon>Tracheophyta</taxon>
        <taxon>Spermatophyta</taxon>
        <taxon>Magnoliopsida</taxon>
        <taxon>Liliopsida</taxon>
        <taxon>Poales</taxon>
        <taxon>Poaceae</taxon>
        <taxon>PACMAD clade</taxon>
        <taxon>Arundinoideae</taxon>
        <taxon>Arundineae</taxon>
        <taxon>Arundo</taxon>
    </lineage>
</organism>
<reference evidence="1" key="1">
    <citation type="submission" date="2014-09" db="EMBL/GenBank/DDBJ databases">
        <authorList>
            <person name="Magalhaes I.L.F."/>
            <person name="Oliveira U."/>
            <person name="Santos F.R."/>
            <person name="Vidigal T.H.D.A."/>
            <person name="Brescovit A.D."/>
            <person name="Santos A.J."/>
        </authorList>
    </citation>
    <scope>NUCLEOTIDE SEQUENCE</scope>
    <source>
        <tissue evidence="1">Shoot tissue taken approximately 20 cm above the soil surface</tissue>
    </source>
</reference>
<protein>
    <submittedName>
        <fullName evidence="1">Uncharacterized protein</fullName>
    </submittedName>
</protein>